<keyword evidence="2" id="KW-1185">Reference proteome</keyword>
<keyword evidence="1" id="KW-0645">Protease</keyword>
<gene>
    <name evidence="1" type="primary">paiB</name>
    <name evidence="1" type="ORF">Mgrana_00677</name>
</gene>
<accession>A0A399FEL6</accession>
<dbReference type="EMBL" id="QWLB01000006">
    <property type="protein sequence ID" value="RIH93421.1"/>
    <property type="molecule type" value="Genomic_DNA"/>
</dbReference>
<dbReference type="Gene3D" id="2.30.110.10">
    <property type="entry name" value="Electron Transport, Fmn-binding Protein, Chain A"/>
    <property type="match status" value="1"/>
</dbReference>
<evidence type="ECO:0000313" key="1">
    <source>
        <dbReference type="EMBL" id="RIH93421.1"/>
    </source>
</evidence>
<organism evidence="1 2">
    <name type="scientific">Meiothermus granaticius NBRC 107808</name>
    <dbReference type="NCBI Taxonomy" id="1227551"/>
    <lineage>
        <taxon>Bacteria</taxon>
        <taxon>Thermotogati</taxon>
        <taxon>Deinococcota</taxon>
        <taxon>Deinococci</taxon>
        <taxon>Thermales</taxon>
        <taxon>Thermaceae</taxon>
        <taxon>Meiothermus</taxon>
    </lineage>
</organism>
<dbReference type="GO" id="GO:0008233">
    <property type="term" value="F:peptidase activity"/>
    <property type="evidence" value="ECO:0007669"/>
    <property type="project" value="UniProtKB-KW"/>
</dbReference>
<sequence length="202" mass="23110">MYLPQHFSVTDRAALFDLMRRFSFATLVSVHQGRPFATHMPFVADEQRNLLSSHIARANPQWTSFGQNEEVLVIFQGHHSFVSPTWYAQHPSVPTWNYLTVHAYGKPRIVDEPEAVQTLLRALVVQYEQTWTLEELPERYLQGMLKGLVAFEVEIGRLEGKFKLSQNRSKEDRQRVIAALEQSSNPTDRALAVAMRSTLGEG</sequence>
<comment type="caution">
    <text evidence="1">The sequence shown here is derived from an EMBL/GenBank/DDBJ whole genome shotgun (WGS) entry which is preliminary data.</text>
</comment>
<dbReference type="Pfam" id="PF04299">
    <property type="entry name" value="FMN_bind_2"/>
    <property type="match status" value="1"/>
</dbReference>
<dbReference type="PANTHER" id="PTHR35802">
    <property type="entry name" value="PROTEASE SYNTHASE AND SPORULATION PROTEIN PAI 2"/>
    <property type="match status" value="1"/>
</dbReference>
<proteinExistence type="predicted"/>
<dbReference type="GO" id="GO:0006508">
    <property type="term" value="P:proteolysis"/>
    <property type="evidence" value="ECO:0007669"/>
    <property type="project" value="UniProtKB-KW"/>
</dbReference>
<protein>
    <submittedName>
        <fullName evidence="1">Protease synthase and sporulation protein PAI 2</fullName>
    </submittedName>
</protein>
<dbReference type="PIRSF" id="PIRSF010372">
    <property type="entry name" value="PaiB"/>
    <property type="match status" value="1"/>
</dbReference>
<dbReference type="OrthoDB" id="9794948at2"/>
<dbReference type="AlphaFoldDB" id="A0A399FEL6"/>
<dbReference type="SUPFAM" id="SSF50475">
    <property type="entry name" value="FMN-binding split barrel"/>
    <property type="match status" value="1"/>
</dbReference>
<name>A0A399FEL6_9DEIN</name>
<keyword evidence="1" id="KW-0378">Hydrolase</keyword>
<dbReference type="InterPro" id="IPR012349">
    <property type="entry name" value="Split_barrel_FMN-bd"/>
</dbReference>
<dbReference type="PANTHER" id="PTHR35802:SF1">
    <property type="entry name" value="PROTEASE SYNTHASE AND SPORULATION PROTEIN PAI 2"/>
    <property type="match status" value="1"/>
</dbReference>
<dbReference type="Proteomes" id="UP000266178">
    <property type="component" value="Unassembled WGS sequence"/>
</dbReference>
<dbReference type="InterPro" id="IPR007396">
    <property type="entry name" value="TR_PAI2-type"/>
</dbReference>
<evidence type="ECO:0000313" key="2">
    <source>
        <dbReference type="Proteomes" id="UP000266178"/>
    </source>
</evidence>
<dbReference type="RefSeq" id="WP_119356197.1">
    <property type="nucleotide sequence ID" value="NZ_BJXM01000013.1"/>
</dbReference>
<reference evidence="1 2" key="1">
    <citation type="submission" date="2018-08" db="EMBL/GenBank/DDBJ databases">
        <title>Meiothermus granaticius genome AF-68 sequencing project.</title>
        <authorList>
            <person name="Da Costa M.S."/>
            <person name="Albuquerque L."/>
            <person name="Raposo P."/>
            <person name="Froufe H.J.C."/>
            <person name="Barroso C.S."/>
            <person name="Egas C."/>
        </authorList>
    </citation>
    <scope>NUCLEOTIDE SEQUENCE [LARGE SCALE GENOMIC DNA]</scope>
    <source>
        <strain evidence="1 2">AF-68</strain>
    </source>
</reference>